<feature type="domain" description="LNS2/PITP" evidence="7">
    <location>
        <begin position="578"/>
        <end position="734"/>
    </location>
</feature>
<feature type="region of interest" description="Disordered" evidence="6">
    <location>
        <begin position="363"/>
        <end position="395"/>
    </location>
</feature>
<dbReference type="GO" id="GO:0005634">
    <property type="term" value="C:nucleus"/>
    <property type="evidence" value="ECO:0007669"/>
    <property type="project" value="TreeGrafter"/>
</dbReference>
<dbReference type="SUPFAM" id="SSF56784">
    <property type="entry name" value="HAD-like"/>
    <property type="match status" value="1"/>
</dbReference>
<keyword evidence="5" id="KW-0378">Hydrolase</keyword>
<feature type="region of interest" description="Disordered" evidence="6">
    <location>
        <begin position="307"/>
        <end position="338"/>
    </location>
</feature>
<name>A0A669PLU9_PHACC</name>
<feature type="compositionally biased region" description="Polar residues" evidence="6">
    <location>
        <begin position="368"/>
        <end position="384"/>
    </location>
</feature>
<comment type="similarity">
    <text evidence="3">Belongs to the lipin family.</text>
</comment>
<evidence type="ECO:0000256" key="3">
    <source>
        <dbReference type="ARBA" id="ARBA00005476"/>
    </source>
</evidence>
<dbReference type="GO" id="GO:0005829">
    <property type="term" value="C:cytosol"/>
    <property type="evidence" value="ECO:0007669"/>
    <property type="project" value="TreeGrafter"/>
</dbReference>
<dbReference type="InterPro" id="IPR026058">
    <property type="entry name" value="LIPIN"/>
</dbReference>
<dbReference type="InterPro" id="IPR036412">
    <property type="entry name" value="HAD-like_sf"/>
</dbReference>
<dbReference type="GO" id="GO:0009062">
    <property type="term" value="P:fatty acid catabolic process"/>
    <property type="evidence" value="ECO:0007669"/>
    <property type="project" value="TreeGrafter"/>
</dbReference>
<feature type="compositionally biased region" description="Basic residues" evidence="6">
    <location>
        <begin position="137"/>
        <end position="147"/>
    </location>
</feature>
<sequence length="789" mass="89060">MNYVGQLAGQVLVTVKELYKGINQATLSGCIDVIVVRQQDGTYQCSPFHVRFGKLGVLRSKEKVIDIEINGDAVDLHMKLGDNGEAFFVQETEEENEKVPAYLATSPIPTEDHERTCTNSEIPHAMETETVFTPGSVKKKKRRRKKYKQDIRKEDQISSTGTEEIFEMEISSDDEKSVQPLSPYSEPVCPKSDSELEVKPAESLLRSESHMEWTWGGFPESTKKLEHPRTATITPSEKTHFRVILSSDEVEDDDVVKDSVCTVLKPEPRTHPMLKQMDGKDSLASAIIEPQDSLPLDSDHHSRLLVDSLPETKPTAKVDSPSKKKGVHKRSHHQGPDDIYLEDLKALEPEVAALYFPKSDSDPGFRQWTESDNLSGSQSPQSVGSAAADSGTECMSDSAMDLPDVTLSLCGGLNENGEISKEKFMEHIITYHEFAENPGLIDNPNLVIRIYNRYYNWALAAPMILSLQVFQKSLPKATVESWVKEKMPKKSGRWWFWRKRETSQELKESLKIDSAPVEHPTHGNVPSYKKSLRLSSDQIAKLKLRDGPNDVVFSITTQYQGTCRCAGTIYLWNWDDKIIISDIDGTITKSDALGQILPQLGKDWTHQGIAKLYHSINENGYKFLYCSARAIGMADMTRGYLHWVNDKGTILPKGPLMLSPSSLFSAFHREVIEKKPEKFKIECLNDIKNLFAPSKQPFYAAFGNRPNDVYAYMQVGVPDCRIFTVNPKGELIQERTKGNKSSYYRLSELVEHVFPLLNKEQSSAFPCPEFSSFCYWRDPLPDLNMEDLA</sequence>
<dbReference type="InterPro" id="IPR007651">
    <property type="entry name" value="Lipin_N"/>
</dbReference>
<dbReference type="Pfam" id="PF04571">
    <property type="entry name" value="Lipin_N"/>
    <property type="match status" value="1"/>
</dbReference>
<feature type="region of interest" description="Disordered" evidence="6">
    <location>
        <begin position="170"/>
        <end position="194"/>
    </location>
</feature>
<comment type="cofactor">
    <cofactor evidence="2">
        <name>Mg(2+)</name>
        <dbReference type="ChEBI" id="CHEBI:18420"/>
    </cofactor>
</comment>
<dbReference type="GO" id="GO:0008195">
    <property type="term" value="F:phosphatidate phosphatase activity"/>
    <property type="evidence" value="ECO:0007669"/>
    <property type="project" value="UniProtKB-EC"/>
</dbReference>
<dbReference type="Pfam" id="PF16876">
    <property type="entry name" value="Lipin_mid"/>
    <property type="match status" value="1"/>
</dbReference>
<comment type="catalytic activity">
    <reaction evidence="1">
        <text>a 1,2-diacyl-sn-glycero-3-phosphate + H2O = a 1,2-diacyl-sn-glycerol + phosphate</text>
        <dbReference type="Rhea" id="RHEA:27429"/>
        <dbReference type="ChEBI" id="CHEBI:15377"/>
        <dbReference type="ChEBI" id="CHEBI:17815"/>
        <dbReference type="ChEBI" id="CHEBI:43474"/>
        <dbReference type="ChEBI" id="CHEBI:58608"/>
        <dbReference type="EC" id="3.1.3.4"/>
    </reaction>
    <physiologicalReaction direction="left-to-right" evidence="1">
        <dbReference type="Rhea" id="RHEA:27430"/>
    </physiologicalReaction>
</comment>
<evidence type="ECO:0000313" key="9">
    <source>
        <dbReference type="Proteomes" id="UP000472261"/>
    </source>
</evidence>
<dbReference type="GO" id="GO:0032869">
    <property type="term" value="P:cellular response to insulin stimulus"/>
    <property type="evidence" value="ECO:0007669"/>
    <property type="project" value="TreeGrafter"/>
</dbReference>
<dbReference type="Proteomes" id="UP000472261">
    <property type="component" value="Unplaced"/>
</dbReference>
<accession>A0A669PLU9</accession>
<evidence type="ECO:0000256" key="1">
    <source>
        <dbReference type="ARBA" id="ARBA00001180"/>
    </source>
</evidence>
<evidence type="ECO:0000259" key="7">
    <source>
        <dbReference type="SMART" id="SM00775"/>
    </source>
</evidence>
<dbReference type="PANTHER" id="PTHR12181">
    <property type="entry name" value="LIPIN"/>
    <property type="match status" value="1"/>
</dbReference>
<dbReference type="AlphaFoldDB" id="A0A669PLU9"/>
<dbReference type="GO" id="GO:0019432">
    <property type="term" value="P:triglyceride biosynthetic process"/>
    <property type="evidence" value="ECO:0007669"/>
    <property type="project" value="TreeGrafter"/>
</dbReference>
<dbReference type="InterPro" id="IPR013209">
    <property type="entry name" value="LNS2"/>
</dbReference>
<dbReference type="InterPro" id="IPR031703">
    <property type="entry name" value="Lipin_mid"/>
</dbReference>
<dbReference type="PANTHER" id="PTHR12181:SF11">
    <property type="entry name" value="PHOSPHATIDATE PHOSPHATASE LPIN2"/>
    <property type="match status" value="1"/>
</dbReference>
<dbReference type="InterPro" id="IPR031315">
    <property type="entry name" value="LNS2/PITP"/>
</dbReference>
<proteinExistence type="inferred from homology"/>
<reference evidence="8" key="2">
    <citation type="submission" date="2025-09" db="UniProtKB">
        <authorList>
            <consortium name="Ensembl"/>
        </authorList>
    </citation>
    <scope>IDENTIFICATION</scope>
</reference>
<organism evidence="8 9">
    <name type="scientific">Phasianus colchicus</name>
    <name type="common">Common pheasant</name>
    <dbReference type="NCBI Taxonomy" id="9054"/>
    <lineage>
        <taxon>Eukaryota</taxon>
        <taxon>Metazoa</taxon>
        <taxon>Chordata</taxon>
        <taxon>Craniata</taxon>
        <taxon>Vertebrata</taxon>
        <taxon>Euteleostomi</taxon>
        <taxon>Archelosauria</taxon>
        <taxon>Archosauria</taxon>
        <taxon>Dinosauria</taxon>
        <taxon>Saurischia</taxon>
        <taxon>Theropoda</taxon>
        <taxon>Coelurosauria</taxon>
        <taxon>Aves</taxon>
        <taxon>Neognathae</taxon>
        <taxon>Galloanserae</taxon>
        <taxon>Galliformes</taxon>
        <taxon>Phasianidae</taxon>
        <taxon>Phasianinae</taxon>
        <taxon>Phasianus</taxon>
    </lineage>
</organism>
<dbReference type="GO" id="GO:0003713">
    <property type="term" value="F:transcription coactivator activity"/>
    <property type="evidence" value="ECO:0007669"/>
    <property type="project" value="TreeGrafter"/>
</dbReference>
<dbReference type="Pfam" id="PF08235">
    <property type="entry name" value="LNS2"/>
    <property type="match status" value="1"/>
</dbReference>
<reference evidence="8" key="1">
    <citation type="submission" date="2025-08" db="UniProtKB">
        <authorList>
            <consortium name="Ensembl"/>
        </authorList>
    </citation>
    <scope>IDENTIFICATION</scope>
</reference>
<dbReference type="Ensembl" id="ENSPCLT00000003656.1">
    <property type="protein sequence ID" value="ENSPCLP00000002661.1"/>
    <property type="gene ID" value="ENSPCLG00000002253.1"/>
</dbReference>
<keyword evidence="9" id="KW-1185">Reference proteome</keyword>
<evidence type="ECO:0000256" key="4">
    <source>
        <dbReference type="ARBA" id="ARBA00012638"/>
    </source>
</evidence>
<evidence type="ECO:0000256" key="6">
    <source>
        <dbReference type="SAM" id="MobiDB-lite"/>
    </source>
</evidence>
<dbReference type="GO" id="GO:0005789">
    <property type="term" value="C:endoplasmic reticulum membrane"/>
    <property type="evidence" value="ECO:0007669"/>
    <property type="project" value="TreeGrafter"/>
</dbReference>
<feature type="compositionally biased region" description="Basic residues" evidence="6">
    <location>
        <begin position="323"/>
        <end position="333"/>
    </location>
</feature>
<feature type="region of interest" description="Disordered" evidence="6">
    <location>
        <begin position="134"/>
        <end position="156"/>
    </location>
</feature>
<dbReference type="SMART" id="SM00775">
    <property type="entry name" value="LNS2"/>
    <property type="match status" value="1"/>
</dbReference>
<evidence type="ECO:0000256" key="5">
    <source>
        <dbReference type="ARBA" id="ARBA00022801"/>
    </source>
</evidence>
<evidence type="ECO:0000313" key="8">
    <source>
        <dbReference type="Ensembl" id="ENSPCLP00000002661.1"/>
    </source>
</evidence>
<dbReference type="GO" id="GO:0045944">
    <property type="term" value="P:positive regulation of transcription by RNA polymerase II"/>
    <property type="evidence" value="ECO:0007669"/>
    <property type="project" value="TreeGrafter"/>
</dbReference>
<evidence type="ECO:0000256" key="2">
    <source>
        <dbReference type="ARBA" id="ARBA00001946"/>
    </source>
</evidence>
<dbReference type="EC" id="3.1.3.4" evidence="4"/>
<protein>
    <recommendedName>
        <fullName evidence="4">phosphatidate phosphatase</fullName>
        <ecNumber evidence="4">3.1.3.4</ecNumber>
    </recommendedName>
</protein>